<accession>A0A372ZXT6</accession>
<sequence length="174" mass="18226">MKPFSVQRLGVILAAILGFGVFFAAQPASAAVSGTTFAVDKSTAKAGDQLTLTLSLTNSENSPIYFAYEAVQPTWPANTQAGAFTITGCTGDTSDCAFTGNSANFHFNAPIAPGATKSVTLTVKITDTPAWGTAPYTLNWAPYVYYEFGQVGTTGTAKDQTWTFGVPSLQTVIS</sequence>
<comment type="caution">
    <text evidence="2">The sequence shown here is derived from an EMBL/GenBank/DDBJ whole genome shotgun (WGS) entry which is preliminary data.</text>
</comment>
<proteinExistence type="predicted"/>
<organism evidence="2 3">
    <name type="scientific">Kitasatospora xanthocidica</name>
    <dbReference type="NCBI Taxonomy" id="83382"/>
    <lineage>
        <taxon>Bacteria</taxon>
        <taxon>Bacillati</taxon>
        <taxon>Actinomycetota</taxon>
        <taxon>Actinomycetes</taxon>
        <taxon>Kitasatosporales</taxon>
        <taxon>Streptomycetaceae</taxon>
        <taxon>Kitasatospora</taxon>
    </lineage>
</organism>
<dbReference type="AlphaFoldDB" id="A0A372ZXT6"/>
<evidence type="ECO:0000313" key="3">
    <source>
        <dbReference type="Proteomes" id="UP000263377"/>
    </source>
</evidence>
<evidence type="ECO:0000313" key="2">
    <source>
        <dbReference type="EMBL" id="RGD60242.1"/>
    </source>
</evidence>
<keyword evidence="1" id="KW-0732">Signal</keyword>
<keyword evidence="3" id="KW-1185">Reference proteome</keyword>
<evidence type="ECO:0000256" key="1">
    <source>
        <dbReference type="SAM" id="SignalP"/>
    </source>
</evidence>
<feature type="signal peptide" evidence="1">
    <location>
        <begin position="1"/>
        <end position="30"/>
    </location>
</feature>
<protein>
    <submittedName>
        <fullName evidence="2">DUF11 domain-containing protein</fullName>
    </submittedName>
</protein>
<name>A0A372ZXT6_9ACTN</name>
<feature type="chain" id="PRO_5016852469" evidence="1">
    <location>
        <begin position="31"/>
        <end position="174"/>
    </location>
</feature>
<reference evidence="2 3" key="1">
    <citation type="submission" date="2018-08" db="EMBL/GenBank/DDBJ databases">
        <title>Diversity &amp; Physiological Properties of Lignin-Decomposing Actinobacteria from Soil.</title>
        <authorList>
            <person name="Roh S.G."/>
            <person name="Kim S.B."/>
        </authorList>
    </citation>
    <scope>NUCLEOTIDE SEQUENCE [LARGE SCALE GENOMIC DNA]</scope>
    <source>
        <strain evidence="2 3">MMS17-GH009</strain>
    </source>
</reference>
<gene>
    <name evidence="2" type="ORF">DR950_22830</name>
</gene>
<dbReference type="EMBL" id="QVIG01000001">
    <property type="protein sequence ID" value="RGD60242.1"/>
    <property type="molecule type" value="Genomic_DNA"/>
</dbReference>
<dbReference type="Proteomes" id="UP000263377">
    <property type="component" value="Unassembled WGS sequence"/>
</dbReference>